<protein>
    <recommendedName>
        <fullName evidence="3">Protein-glutamine gamma-glutamyltransferase-like C-terminal domain-containing protein</fullName>
    </recommendedName>
</protein>
<comment type="caution">
    <text evidence="4">The sequence shown here is derived from an EMBL/GenBank/DDBJ whole genome shotgun (WGS) entry which is preliminary data.</text>
</comment>
<dbReference type="Proteomes" id="UP000557307">
    <property type="component" value="Unassembled WGS sequence"/>
</dbReference>
<keyword evidence="1" id="KW-0472">Membrane</keyword>
<feature type="transmembrane region" description="Helical" evidence="1">
    <location>
        <begin position="92"/>
        <end position="110"/>
    </location>
</feature>
<dbReference type="AlphaFoldDB" id="A0A840TZ19"/>
<name>A0A840TZ19_9BACT</name>
<evidence type="ECO:0000259" key="3">
    <source>
        <dbReference type="Pfam" id="PF13559"/>
    </source>
</evidence>
<evidence type="ECO:0000256" key="1">
    <source>
        <dbReference type="SAM" id="Phobius"/>
    </source>
</evidence>
<feature type="chain" id="PRO_5032600090" description="Protein-glutamine gamma-glutamyltransferase-like C-terminal domain-containing protein" evidence="2">
    <location>
        <begin position="20"/>
        <end position="239"/>
    </location>
</feature>
<evidence type="ECO:0000313" key="5">
    <source>
        <dbReference type="Proteomes" id="UP000557307"/>
    </source>
</evidence>
<keyword evidence="2" id="KW-0732">Signal</keyword>
<dbReference type="RefSeq" id="WP_184178370.1">
    <property type="nucleotide sequence ID" value="NZ_JACHGF010000011.1"/>
</dbReference>
<accession>A0A840TZ19</accession>
<dbReference type="EMBL" id="JACHGF010000011">
    <property type="protein sequence ID" value="MBB5286852.1"/>
    <property type="molecule type" value="Genomic_DNA"/>
</dbReference>
<organism evidence="4 5">
    <name type="scientific">Rhabdobacter roseus</name>
    <dbReference type="NCBI Taxonomy" id="1655419"/>
    <lineage>
        <taxon>Bacteria</taxon>
        <taxon>Pseudomonadati</taxon>
        <taxon>Bacteroidota</taxon>
        <taxon>Cytophagia</taxon>
        <taxon>Cytophagales</taxon>
        <taxon>Cytophagaceae</taxon>
        <taxon>Rhabdobacter</taxon>
    </lineage>
</organism>
<gene>
    <name evidence="4" type="ORF">HNQ92_005013</name>
</gene>
<keyword evidence="1" id="KW-0812">Transmembrane</keyword>
<keyword evidence="5" id="KW-1185">Reference proteome</keyword>
<reference evidence="4 5" key="1">
    <citation type="submission" date="2020-08" db="EMBL/GenBank/DDBJ databases">
        <title>Genomic Encyclopedia of Type Strains, Phase IV (KMG-IV): sequencing the most valuable type-strain genomes for metagenomic binning, comparative biology and taxonomic classification.</title>
        <authorList>
            <person name="Goeker M."/>
        </authorList>
    </citation>
    <scope>NUCLEOTIDE SEQUENCE [LARGE SCALE GENOMIC DNA]</scope>
    <source>
        <strain evidence="4 5">DSM 105074</strain>
    </source>
</reference>
<feature type="signal peptide" evidence="2">
    <location>
        <begin position="1"/>
        <end position="19"/>
    </location>
</feature>
<sequence>MPIRLLFWVLLLGLGFAPAARGQADSAAPLRLDRSAITPRYPAAGQLEGFRNDRHYQYDREVPPPDNPLLRWLDWLWRQLTGFLQGESYRSFWQYVLMAAVAAMVLYFLYRARALDFLFQQRAGEGTLAYVVGQENIHEIDFDEALERVLAQRDYRLATRLLYLKTLKQLTDQELIHWQPNRTNYSYLQELAATPLQPEFERLTRRFEYVWYGDFRIGAEDFGEMREWAHSFSQQLSRR</sequence>
<feature type="domain" description="Protein-glutamine gamma-glutamyltransferase-like C-terminal" evidence="3">
    <location>
        <begin position="162"/>
        <end position="227"/>
    </location>
</feature>
<keyword evidence="1" id="KW-1133">Transmembrane helix</keyword>
<proteinExistence type="predicted"/>
<evidence type="ECO:0000256" key="2">
    <source>
        <dbReference type="SAM" id="SignalP"/>
    </source>
</evidence>
<dbReference type="Pfam" id="PF13559">
    <property type="entry name" value="DUF4129"/>
    <property type="match status" value="1"/>
</dbReference>
<dbReference type="InterPro" id="IPR025403">
    <property type="entry name" value="TgpA-like_C"/>
</dbReference>
<evidence type="ECO:0000313" key="4">
    <source>
        <dbReference type="EMBL" id="MBB5286852.1"/>
    </source>
</evidence>